<feature type="domain" description="Chromo" evidence="1">
    <location>
        <begin position="256"/>
        <end position="297"/>
    </location>
</feature>
<keyword evidence="4" id="KW-1185">Reference proteome</keyword>
<sequence>MVTLAYQIDERWQADLMDLSRFEKYNNKFKYILVCIDILSRYAFGEPLKEKTGENIIKAFKKIFKSRKPKILTTDQGREFNNKKVKNFLKEKDIKYMTTTTDDTKCAVIERFIRTLKEKIWKYLNYKNSYRYIDNVQNFISAYNKSIHRILKMKPSDVTQENEKEAFHNLYAHIRPNVSEKTKFFEDSLVRIAKKKEKYEKGADPNFTEEIFKIYKVNRGNTRPYYKIKDQLGEEITSVFYPEELQQTSYDSTQRGRVEKIIKKRRVGKNLKAFVKWKGYSDKFNSWIPYENITNGR</sequence>
<dbReference type="Pfam" id="PF00665">
    <property type="entry name" value="rve"/>
    <property type="match status" value="1"/>
</dbReference>
<dbReference type="PROSITE" id="PS50994">
    <property type="entry name" value="INTEGRASE"/>
    <property type="match status" value="1"/>
</dbReference>
<evidence type="ECO:0000313" key="4">
    <source>
        <dbReference type="Proteomes" id="UP000285301"/>
    </source>
</evidence>
<dbReference type="InterPro" id="IPR000953">
    <property type="entry name" value="Chromo/chromo_shadow_dom"/>
</dbReference>
<evidence type="ECO:0000313" key="3">
    <source>
        <dbReference type="EMBL" id="RWR98948.1"/>
    </source>
</evidence>
<dbReference type="SUPFAM" id="SSF53098">
    <property type="entry name" value="Ribonuclease H-like"/>
    <property type="match status" value="1"/>
</dbReference>
<protein>
    <submittedName>
        <fullName evidence="3">Uncharacterized protein</fullName>
    </submittedName>
</protein>
<dbReference type="GO" id="GO:0003676">
    <property type="term" value="F:nucleic acid binding"/>
    <property type="evidence" value="ECO:0007669"/>
    <property type="project" value="InterPro"/>
</dbReference>
<evidence type="ECO:0000259" key="2">
    <source>
        <dbReference type="PROSITE" id="PS50994"/>
    </source>
</evidence>
<dbReference type="SMART" id="SM00298">
    <property type="entry name" value="CHROMO"/>
    <property type="match status" value="1"/>
</dbReference>
<dbReference type="InterPro" id="IPR016197">
    <property type="entry name" value="Chromo-like_dom_sf"/>
</dbReference>
<reference evidence="3 4" key="1">
    <citation type="journal article" date="2018" name="Gigascience">
        <title>Genomes of trombidid mites reveal novel predicted allergens and laterally-transferred genes associated with secondary metabolism.</title>
        <authorList>
            <person name="Dong X."/>
            <person name="Chaisiri K."/>
            <person name="Xia D."/>
            <person name="Armstrong S.D."/>
            <person name="Fang Y."/>
            <person name="Donnelly M.J."/>
            <person name="Kadowaki T."/>
            <person name="McGarry J.W."/>
            <person name="Darby A.C."/>
            <person name="Makepeace B.L."/>
        </authorList>
    </citation>
    <scope>NUCLEOTIDE SEQUENCE [LARGE SCALE GENOMIC DNA]</scope>
    <source>
        <strain evidence="3">UoL-WK</strain>
    </source>
</reference>
<dbReference type="STRING" id="1965070.A0A443Q7H6"/>
<dbReference type="InterPro" id="IPR001584">
    <property type="entry name" value="Integrase_cat-core"/>
</dbReference>
<comment type="caution">
    <text evidence="3">The sequence shown here is derived from an EMBL/GenBank/DDBJ whole genome shotgun (WGS) entry which is preliminary data.</text>
</comment>
<dbReference type="SUPFAM" id="SSF54160">
    <property type="entry name" value="Chromo domain-like"/>
    <property type="match status" value="1"/>
</dbReference>
<dbReference type="GO" id="GO:0015074">
    <property type="term" value="P:DNA integration"/>
    <property type="evidence" value="ECO:0007669"/>
    <property type="project" value="InterPro"/>
</dbReference>
<dbReference type="Pfam" id="PF00385">
    <property type="entry name" value="Chromo"/>
    <property type="match status" value="1"/>
</dbReference>
<dbReference type="AlphaFoldDB" id="A0A443Q7H6"/>
<dbReference type="OrthoDB" id="6410983at2759"/>
<organism evidence="3 4">
    <name type="scientific">Dinothrombium tinctorium</name>
    <dbReference type="NCBI Taxonomy" id="1965070"/>
    <lineage>
        <taxon>Eukaryota</taxon>
        <taxon>Metazoa</taxon>
        <taxon>Ecdysozoa</taxon>
        <taxon>Arthropoda</taxon>
        <taxon>Chelicerata</taxon>
        <taxon>Arachnida</taxon>
        <taxon>Acari</taxon>
        <taxon>Acariformes</taxon>
        <taxon>Trombidiformes</taxon>
        <taxon>Prostigmata</taxon>
        <taxon>Anystina</taxon>
        <taxon>Parasitengona</taxon>
        <taxon>Trombidioidea</taxon>
        <taxon>Trombidiidae</taxon>
        <taxon>Dinothrombium</taxon>
    </lineage>
</organism>
<dbReference type="PROSITE" id="PS50013">
    <property type="entry name" value="CHROMO_2"/>
    <property type="match status" value="1"/>
</dbReference>
<name>A0A443Q7H6_9ACAR</name>
<dbReference type="GO" id="GO:0005694">
    <property type="term" value="C:chromosome"/>
    <property type="evidence" value="ECO:0007669"/>
    <property type="project" value="UniProtKB-ARBA"/>
</dbReference>
<dbReference type="PANTHER" id="PTHR46585:SF1">
    <property type="entry name" value="CHROMO DOMAIN-CONTAINING PROTEIN"/>
    <property type="match status" value="1"/>
</dbReference>
<gene>
    <name evidence="3" type="ORF">B4U79_13692</name>
</gene>
<feature type="domain" description="Integrase catalytic" evidence="2">
    <location>
        <begin position="4"/>
        <end position="163"/>
    </location>
</feature>
<evidence type="ECO:0000259" key="1">
    <source>
        <dbReference type="PROSITE" id="PS50013"/>
    </source>
</evidence>
<dbReference type="Gene3D" id="3.30.420.10">
    <property type="entry name" value="Ribonuclease H-like superfamily/Ribonuclease H"/>
    <property type="match status" value="1"/>
</dbReference>
<accession>A0A443Q7H6</accession>
<dbReference type="PANTHER" id="PTHR46585">
    <property type="entry name" value="INTEGRASE CORE DOMAIN CONTAINING PROTEIN"/>
    <property type="match status" value="1"/>
</dbReference>
<dbReference type="InterPro" id="IPR023780">
    <property type="entry name" value="Chromo_domain"/>
</dbReference>
<dbReference type="Gene3D" id="2.40.50.40">
    <property type="match status" value="1"/>
</dbReference>
<proteinExistence type="predicted"/>
<dbReference type="CDD" id="cd00024">
    <property type="entry name" value="CD_CSD"/>
    <property type="match status" value="1"/>
</dbReference>
<dbReference type="Proteomes" id="UP000285301">
    <property type="component" value="Unassembled WGS sequence"/>
</dbReference>
<dbReference type="InterPro" id="IPR036397">
    <property type="entry name" value="RNaseH_sf"/>
</dbReference>
<dbReference type="InterPro" id="IPR012337">
    <property type="entry name" value="RNaseH-like_sf"/>
</dbReference>
<dbReference type="EMBL" id="NCKU01017681">
    <property type="protein sequence ID" value="RWR98948.1"/>
    <property type="molecule type" value="Genomic_DNA"/>
</dbReference>